<keyword evidence="5" id="KW-1185">Reference proteome</keyword>
<dbReference type="PROSITE" id="PS50222">
    <property type="entry name" value="EF_HAND_2"/>
    <property type="match status" value="1"/>
</dbReference>
<comment type="caution">
    <text evidence="4">The sequence shown here is derived from an EMBL/GenBank/DDBJ whole genome shotgun (WGS) entry which is preliminary data.</text>
</comment>
<dbReference type="InterPro" id="IPR018247">
    <property type="entry name" value="EF_Hand_1_Ca_BS"/>
</dbReference>
<evidence type="ECO:0000259" key="3">
    <source>
        <dbReference type="PROSITE" id="PS50222"/>
    </source>
</evidence>
<feature type="signal peptide" evidence="2">
    <location>
        <begin position="1"/>
        <end position="27"/>
    </location>
</feature>
<dbReference type="AlphaFoldDB" id="A0A5B2ZAP6"/>
<reference evidence="4 5" key="1">
    <citation type="submission" date="2019-09" db="EMBL/GenBank/DDBJ databases">
        <title>Arenimonas chukotkensis sp. nov., a bacterium isolated from Chukotka hot spring, Arctic region, Russia.</title>
        <authorList>
            <person name="Zayulina K.S."/>
            <person name="Prokofeva M.I."/>
            <person name="Elcheninov A.G."/>
            <person name="Novikov A."/>
            <person name="Kochetkova T.V."/>
            <person name="Kublanov I.V."/>
        </authorList>
    </citation>
    <scope>NUCLEOTIDE SEQUENCE [LARGE SCALE GENOMIC DNA]</scope>
    <source>
        <strain evidence="4 5">3729k</strain>
    </source>
</reference>
<dbReference type="PROSITE" id="PS00018">
    <property type="entry name" value="EF_HAND_1"/>
    <property type="match status" value="2"/>
</dbReference>
<feature type="chain" id="PRO_5022865862" description="EF-hand domain-containing protein" evidence="2">
    <location>
        <begin position="28"/>
        <end position="117"/>
    </location>
</feature>
<evidence type="ECO:0000256" key="2">
    <source>
        <dbReference type="SAM" id="SignalP"/>
    </source>
</evidence>
<dbReference type="Gene3D" id="1.10.238.10">
    <property type="entry name" value="EF-hand"/>
    <property type="match status" value="1"/>
</dbReference>
<dbReference type="Pfam" id="PF13202">
    <property type="entry name" value="EF-hand_5"/>
    <property type="match status" value="3"/>
</dbReference>
<keyword evidence="2" id="KW-0732">Signal</keyword>
<evidence type="ECO:0000313" key="5">
    <source>
        <dbReference type="Proteomes" id="UP000322165"/>
    </source>
</evidence>
<organism evidence="4 5">
    <name type="scientific">Arenimonas fontis</name>
    <dbReference type="NCBI Taxonomy" id="2608255"/>
    <lineage>
        <taxon>Bacteria</taxon>
        <taxon>Pseudomonadati</taxon>
        <taxon>Pseudomonadota</taxon>
        <taxon>Gammaproteobacteria</taxon>
        <taxon>Lysobacterales</taxon>
        <taxon>Lysobacteraceae</taxon>
        <taxon>Arenimonas</taxon>
    </lineage>
</organism>
<dbReference type="Proteomes" id="UP000322165">
    <property type="component" value="Unassembled WGS sequence"/>
</dbReference>
<feature type="domain" description="EF-hand" evidence="3">
    <location>
        <begin position="31"/>
        <end position="60"/>
    </location>
</feature>
<sequence length="117" mass="13221">MLAEHVRPWCRRAALALALYLPAAALAGTSDDYFSRVDLDGDGRVSLQEFLERMSFAFRQMDVNGDGILAPHEQHIPDAPTITIEQHRERFSAQFHRQDADGDGYLSRAELLSPPRR</sequence>
<dbReference type="InterPro" id="IPR002048">
    <property type="entry name" value="EF_hand_dom"/>
</dbReference>
<accession>A0A5B2ZAP6</accession>
<name>A0A5B2ZAP6_9GAMM</name>
<dbReference type="SUPFAM" id="SSF47473">
    <property type="entry name" value="EF-hand"/>
    <property type="match status" value="1"/>
</dbReference>
<proteinExistence type="predicted"/>
<dbReference type="EMBL" id="VUOD01000009">
    <property type="protein sequence ID" value="KAA2284201.1"/>
    <property type="molecule type" value="Genomic_DNA"/>
</dbReference>
<dbReference type="GO" id="GO:0005509">
    <property type="term" value="F:calcium ion binding"/>
    <property type="evidence" value="ECO:0007669"/>
    <property type="project" value="InterPro"/>
</dbReference>
<protein>
    <recommendedName>
        <fullName evidence="3">EF-hand domain-containing protein</fullName>
    </recommendedName>
</protein>
<evidence type="ECO:0000313" key="4">
    <source>
        <dbReference type="EMBL" id="KAA2284201.1"/>
    </source>
</evidence>
<dbReference type="InterPro" id="IPR011992">
    <property type="entry name" value="EF-hand-dom_pair"/>
</dbReference>
<feature type="region of interest" description="Disordered" evidence="1">
    <location>
        <begin position="96"/>
        <end position="117"/>
    </location>
</feature>
<evidence type="ECO:0000256" key="1">
    <source>
        <dbReference type="SAM" id="MobiDB-lite"/>
    </source>
</evidence>
<dbReference type="RefSeq" id="WP_149861206.1">
    <property type="nucleotide sequence ID" value="NZ_VUOD01000009.1"/>
</dbReference>
<gene>
    <name evidence="4" type="ORF">F0415_10660</name>
</gene>
<reference evidence="4 5" key="2">
    <citation type="submission" date="2019-09" db="EMBL/GenBank/DDBJ databases">
        <authorList>
            <person name="Mazur A."/>
        </authorList>
    </citation>
    <scope>NUCLEOTIDE SEQUENCE [LARGE SCALE GENOMIC DNA]</scope>
    <source>
        <strain evidence="4 5">3729k</strain>
    </source>
</reference>